<accession>T0F917</accession>
<organism evidence="1 2">
    <name type="scientific">Leptospira broomii serovar Hurstbridge str. 5399</name>
    <dbReference type="NCBI Taxonomy" id="1049789"/>
    <lineage>
        <taxon>Bacteria</taxon>
        <taxon>Pseudomonadati</taxon>
        <taxon>Spirochaetota</taxon>
        <taxon>Spirochaetia</taxon>
        <taxon>Leptospirales</taxon>
        <taxon>Leptospiraceae</taxon>
        <taxon>Leptospira</taxon>
    </lineage>
</organism>
<gene>
    <name evidence="1" type="ORF">LEP1GSC050_4011</name>
</gene>
<sequence>MRCFAWTFCADMAISDLILILRQIDYLVLKRSKKESSTIVKSLVVL</sequence>
<evidence type="ECO:0000313" key="1">
    <source>
        <dbReference type="EMBL" id="EQA44012.1"/>
    </source>
</evidence>
<proteinExistence type="predicted"/>
<dbReference type="Proteomes" id="UP000015454">
    <property type="component" value="Unassembled WGS sequence"/>
</dbReference>
<evidence type="ECO:0000313" key="2">
    <source>
        <dbReference type="Proteomes" id="UP000015454"/>
    </source>
</evidence>
<name>T0F917_9LEPT</name>
<protein>
    <submittedName>
        <fullName evidence="1">Uncharacterized protein</fullName>
    </submittedName>
</protein>
<reference evidence="1" key="1">
    <citation type="submission" date="2013-05" db="EMBL/GenBank/DDBJ databases">
        <authorList>
            <person name="Harkins D.M."/>
            <person name="Durkin A.S."/>
            <person name="Brinkac L.M."/>
            <person name="Haft D.H."/>
            <person name="Selengut J.D."/>
            <person name="Sanka R."/>
            <person name="DePew J."/>
            <person name="Purushe J."/>
            <person name="Hartskeerl R.A."/>
            <person name="Ahmed A."/>
            <person name="van der Linden H."/>
            <person name="Goris M.G.A."/>
            <person name="Vinetz J.M."/>
            <person name="Sutton G.G."/>
            <person name="Nierman W.C."/>
            <person name="Fouts D.E."/>
        </authorList>
    </citation>
    <scope>NUCLEOTIDE SEQUENCE [LARGE SCALE GENOMIC DNA]</scope>
    <source>
        <strain evidence="1">5399</strain>
    </source>
</reference>
<comment type="caution">
    <text evidence="1">The sequence shown here is derived from an EMBL/GenBank/DDBJ whole genome shotgun (WGS) entry which is preliminary data.</text>
</comment>
<keyword evidence="2" id="KW-1185">Reference proteome</keyword>
<dbReference type="AlphaFoldDB" id="T0F917"/>
<dbReference type="EMBL" id="AHMO02000008">
    <property type="protein sequence ID" value="EQA44012.1"/>
    <property type="molecule type" value="Genomic_DNA"/>
</dbReference>